<dbReference type="Gene3D" id="3.40.30.10">
    <property type="entry name" value="Glutaredoxin"/>
    <property type="match status" value="1"/>
</dbReference>
<comment type="similarity">
    <text evidence="3">Belongs to the GST superfamily. Mu family.</text>
</comment>
<organism evidence="12">
    <name type="scientific">Schistocephalus solidus</name>
    <name type="common">Tapeworm</name>
    <dbReference type="NCBI Taxonomy" id="70667"/>
    <lineage>
        <taxon>Eukaryota</taxon>
        <taxon>Metazoa</taxon>
        <taxon>Spiralia</taxon>
        <taxon>Lophotrochozoa</taxon>
        <taxon>Platyhelminthes</taxon>
        <taxon>Cestoda</taxon>
        <taxon>Eucestoda</taxon>
        <taxon>Diphyllobothriidea</taxon>
        <taxon>Diphyllobothriidae</taxon>
        <taxon>Schistocephalus</taxon>
    </lineage>
</organism>
<dbReference type="FunFam" id="3.30.70.1010:FF:000001">
    <property type="entry name" value="Elongation factor 1-gamma 1"/>
    <property type="match status" value="1"/>
</dbReference>
<dbReference type="PROSITE" id="PS50404">
    <property type="entry name" value="GST_NTER"/>
    <property type="match status" value="1"/>
</dbReference>
<evidence type="ECO:0000256" key="1">
    <source>
        <dbReference type="ARBA" id="ARBA00002446"/>
    </source>
</evidence>
<proteinExistence type="inferred from homology"/>
<evidence type="ECO:0000313" key="12">
    <source>
        <dbReference type="EMBL" id="JAP43341.1"/>
    </source>
</evidence>
<dbReference type="InterPro" id="IPR036433">
    <property type="entry name" value="EF1B_G_C_sf"/>
</dbReference>
<dbReference type="GO" id="GO:0005634">
    <property type="term" value="C:nucleus"/>
    <property type="evidence" value="ECO:0007669"/>
    <property type="project" value="TreeGrafter"/>
</dbReference>
<dbReference type="PROSITE" id="PS50405">
    <property type="entry name" value="GST_CTER"/>
    <property type="match status" value="1"/>
</dbReference>
<feature type="compositionally biased region" description="Basic and acidic residues" evidence="8">
    <location>
        <begin position="233"/>
        <end position="248"/>
    </location>
</feature>
<feature type="domain" description="GST C-terminal" evidence="11">
    <location>
        <begin position="82"/>
        <end position="210"/>
    </location>
</feature>
<dbReference type="PANTHER" id="PTHR43986">
    <property type="entry name" value="ELONGATION FACTOR 1-GAMMA"/>
    <property type="match status" value="1"/>
</dbReference>
<dbReference type="InterPro" id="IPR004045">
    <property type="entry name" value="Glutathione_S-Trfase_N"/>
</dbReference>
<dbReference type="Pfam" id="PF00647">
    <property type="entry name" value="EF1G"/>
    <property type="match status" value="1"/>
</dbReference>
<accession>A0A0X3NTV6</accession>
<evidence type="ECO:0000256" key="3">
    <source>
        <dbReference type="ARBA" id="ARBA00005861"/>
    </source>
</evidence>
<dbReference type="SUPFAM" id="SSF89942">
    <property type="entry name" value="eEF1-gamma domain"/>
    <property type="match status" value="1"/>
</dbReference>
<dbReference type="Gene3D" id="3.30.70.1010">
    <property type="entry name" value="Translation elongation factor EF1B, gamma chain, conserved domain"/>
    <property type="match status" value="1"/>
</dbReference>
<dbReference type="InterPro" id="IPR004046">
    <property type="entry name" value="GST_C"/>
</dbReference>
<feature type="region of interest" description="Disordered" evidence="8">
    <location>
        <begin position="215"/>
        <end position="267"/>
    </location>
</feature>
<sequence length="422" mass="47954">MVVSGTIYSPKFYHKSLRAELAAAYSNAHIKFVDYCPDVSSLPANLKNCPSDVAPLFEAADGTVLFDANAIAFYLGNQQLRGGDQEHFVTQWVNFTDHILLPSVATWLYPILGATAYNKQQATKAQENVNRALSFLNEYLSSRTFFVGESITQADLTLYSVAYMLFEHLLDEKALKPFAHFHRWFITVANQPQVLKVAGAPKLCTKAAVYDPKKHEKHVAEGDAKKPAKHEKAKPQKKEKQQKPKEEKAPEDEFMDEPAPKPSKSPFASLPIGTFDYDTFKRTYSNNDIKSIALPFFWEKFDPKTDSIWYCEYNYPEELKLTFMSANLIQGMFQRLERMQKYAFAVMGVFGENNNSTISGVWVWRGTGLAFELSEDLQIDYESYKWTKLDPEAPETKTLVSEYFCREGAFGGKTPCELAVFK</sequence>
<dbReference type="EMBL" id="GEEE01019884">
    <property type="protein sequence ID" value="JAP43341.1"/>
    <property type="molecule type" value="Transcribed_RNA"/>
</dbReference>
<dbReference type="FunFam" id="1.20.1050.10:FF:000006">
    <property type="entry name" value="Elongation factor 1 gamma"/>
    <property type="match status" value="1"/>
</dbReference>
<dbReference type="SUPFAM" id="SSF47616">
    <property type="entry name" value="GST C-terminal domain-like"/>
    <property type="match status" value="1"/>
</dbReference>
<keyword evidence="5 7" id="KW-0251">Elongation factor</keyword>
<feature type="domain" description="GST N-terminal" evidence="10">
    <location>
        <begin position="3"/>
        <end position="83"/>
    </location>
</feature>
<dbReference type="InterPro" id="IPR036282">
    <property type="entry name" value="Glutathione-S-Trfase_C_sf"/>
</dbReference>
<dbReference type="Pfam" id="PF02798">
    <property type="entry name" value="GST_N"/>
    <property type="match status" value="1"/>
</dbReference>
<comment type="function">
    <text evidence="2">Conjugation of reduced glutathione to a wide number of exogenous and endogenous hydrophobic electrophiles.</text>
</comment>
<evidence type="ECO:0000256" key="6">
    <source>
        <dbReference type="ARBA" id="ARBA00022917"/>
    </source>
</evidence>
<dbReference type="InterPro" id="IPR050802">
    <property type="entry name" value="EF-GSTs"/>
</dbReference>
<evidence type="ECO:0000256" key="7">
    <source>
        <dbReference type="PROSITE-ProRule" id="PRU00519"/>
    </source>
</evidence>
<dbReference type="SUPFAM" id="SSF52833">
    <property type="entry name" value="Thioredoxin-like"/>
    <property type="match status" value="1"/>
</dbReference>
<protein>
    <submittedName>
        <fullName evidence="12">Elongation factor 1-gamma</fullName>
    </submittedName>
</protein>
<dbReference type="SMART" id="SM01183">
    <property type="entry name" value="EF1G"/>
    <property type="match status" value="1"/>
</dbReference>
<dbReference type="InterPro" id="IPR036249">
    <property type="entry name" value="Thioredoxin-like_sf"/>
</dbReference>
<evidence type="ECO:0000256" key="4">
    <source>
        <dbReference type="ARBA" id="ARBA00011738"/>
    </source>
</evidence>
<dbReference type="CDD" id="cd03181">
    <property type="entry name" value="GST_C_EF1Bgamma_like"/>
    <property type="match status" value="1"/>
</dbReference>
<evidence type="ECO:0000256" key="2">
    <source>
        <dbReference type="ARBA" id="ARBA00003701"/>
    </source>
</evidence>
<dbReference type="AlphaFoldDB" id="A0A0X3NTV6"/>
<dbReference type="PROSITE" id="PS50040">
    <property type="entry name" value="EF1G_C"/>
    <property type="match status" value="1"/>
</dbReference>
<feature type="domain" description="EF-1-gamma C-terminal" evidence="9">
    <location>
        <begin position="263"/>
        <end position="422"/>
    </location>
</feature>
<comment type="function">
    <text evidence="1">GST isoenzymes appear to play a central role in the parasite detoxification system. Other functions are also suspected including a role in increasing the solubility of haematin in the parasite gut.</text>
</comment>
<comment type="subunit">
    <text evidence="4">Homodimer.</text>
</comment>
<dbReference type="PANTHER" id="PTHR43986:SF1">
    <property type="entry name" value="ELONGATION FACTOR 1-GAMMA"/>
    <property type="match status" value="1"/>
</dbReference>
<evidence type="ECO:0000259" key="11">
    <source>
        <dbReference type="PROSITE" id="PS50405"/>
    </source>
</evidence>
<evidence type="ECO:0000256" key="5">
    <source>
        <dbReference type="ARBA" id="ARBA00022768"/>
    </source>
</evidence>
<name>A0A0X3NTV6_SCHSO</name>
<dbReference type="Pfam" id="PF00043">
    <property type="entry name" value="GST_C"/>
    <property type="match status" value="1"/>
</dbReference>
<feature type="compositionally biased region" description="Basic and acidic residues" evidence="8">
    <location>
        <begin position="215"/>
        <end position="226"/>
    </location>
</feature>
<dbReference type="GO" id="GO:0003746">
    <property type="term" value="F:translation elongation factor activity"/>
    <property type="evidence" value="ECO:0007669"/>
    <property type="project" value="UniProtKB-UniRule"/>
</dbReference>
<reference evidence="12" key="1">
    <citation type="submission" date="2016-01" db="EMBL/GenBank/DDBJ databases">
        <title>Reference transcriptome for the parasite Schistocephalus solidus: insights into the molecular evolution of parasitism.</title>
        <authorList>
            <person name="Hebert F.O."/>
            <person name="Grambauer S."/>
            <person name="Barber I."/>
            <person name="Landry C.R."/>
            <person name="Aubin-Horth N."/>
        </authorList>
    </citation>
    <scope>NUCLEOTIDE SEQUENCE</scope>
</reference>
<dbReference type="InterPro" id="IPR001662">
    <property type="entry name" value="EF1B_G_C"/>
</dbReference>
<dbReference type="InterPro" id="IPR010987">
    <property type="entry name" value="Glutathione-S-Trfase_C-like"/>
</dbReference>
<evidence type="ECO:0000256" key="8">
    <source>
        <dbReference type="SAM" id="MobiDB-lite"/>
    </source>
</evidence>
<evidence type="ECO:0000259" key="10">
    <source>
        <dbReference type="PROSITE" id="PS50404"/>
    </source>
</evidence>
<dbReference type="Gene3D" id="1.20.1050.10">
    <property type="match status" value="1"/>
</dbReference>
<dbReference type="GO" id="GO:0005737">
    <property type="term" value="C:cytoplasm"/>
    <property type="evidence" value="ECO:0007669"/>
    <property type="project" value="TreeGrafter"/>
</dbReference>
<keyword evidence="6 7" id="KW-0648">Protein biosynthesis</keyword>
<evidence type="ECO:0000259" key="9">
    <source>
        <dbReference type="PROSITE" id="PS50040"/>
    </source>
</evidence>
<gene>
    <name evidence="12" type="primary">EF1G</name>
    <name evidence="12" type="ORF">TR155590</name>
</gene>